<dbReference type="EMBL" id="CP021425">
    <property type="protein sequence ID" value="ARU58502.1"/>
    <property type="molecule type" value="Genomic_DNA"/>
</dbReference>
<gene>
    <name evidence="3" type="ORF">OLMES_4506</name>
</gene>
<dbReference type="Gene3D" id="3.40.50.1820">
    <property type="entry name" value="alpha/beta hydrolase"/>
    <property type="match status" value="1"/>
</dbReference>
<dbReference type="Proteomes" id="UP000196027">
    <property type="component" value="Chromosome"/>
</dbReference>
<feature type="domain" description="AB hydrolase-1" evidence="2">
    <location>
        <begin position="40"/>
        <end position="189"/>
    </location>
</feature>
<evidence type="ECO:0000259" key="2">
    <source>
        <dbReference type="Pfam" id="PF00561"/>
    </source>
</evidence>
<sequence length="322" mass="34294">MKKAIISAAAAAALSTAAISLPANAGFFDNLFKPAKTEHPIMLIPGIFAFDTIAGVDYWYQIPSALENRGATVHVAKINAFESSAMRGESLIEQLEEIKAAANGQIDKFNLMGHSQGGMTARYVMNVRPDLVASVTTMSTPHTGSPVADVVSGAAPEGTLQGVVFEEFTNAVGNLVNLLSDNKQDKSNINAMLAEFNAEGSIAFNSQFPAGVPTEHCGEGPDNVTINGHKIKLYSWGGGSHFTGLLDISDPLFAITGMAFEDEANDGITGVCSNHFGKVLRDDYNMNHIDINNHVLGNVSLFETNPKTVFVNHAKRLKQAGL</sequence>
<dbReference type="OrthoDB" id="2004167at2"/>
<keyword evidence="4" id="KW-1185">Reference proteome</keyword>
<keyword evidence="1" id="KW-0732">Signal</keyword>
<name>A0A1Y0ID68_9GAMM</name>
<dbReference type="AlphaFoldDB" id="A0A1Y0ID68"/>
<reference evidence="3 4" key="1">
    <citation type="submission" date="2017-05" db="EMBL/GenBank/DDBJ databases">
        <title>Genomic insights into alkan degradation activity of Oleiphilus messinensis.</title>
        <authorList>
            <person name="Kozyavkin S.A."/>
            <person name="Slesarev A.I."/>
            <person name="Golyshin P.N."/>
            <person name="Korzhenkov A."/>
            <person name="Golyshina O.N."/>
            <person name="Toshchakov S.V."/>
        </authorList>
    </citation>
    <scope>NUCLEOTIDE SEQUENCE [LARGE SCALE GENOMIC DNA]</scope>
    <source>
        <strain evidence="3 4">ME102</strain>
    </source>
</reference>
<dbReference type="InterPro" id="IPR029058">
    <property type="entry name" value="AB_hydrolase_fold"/>
</dbReference>
<protein>
    <submittedName>
        <fullName evidence="3">Lactonizing lipase</fullName>
    </submittedName>
</protein>
<dbReference type="RefSeq" id="WP_087463271.1">
    <property type="nucleotide sequence ID" value="NZ_CP021425.1"/>
</dbReference>
<evidence type="ECO:0000313" key="4">
    <source>
        <dbReference type="Proteomes" id="UP000196027"/>
    </source>
</evidence>
<feature type="signal peptide" evidence="1">
    <location>
        <begin position="1"/>
        <end position="25"/>
    </location>
</feature>
<feature type="chain" id="PRO_5012575681" evidence="1">
    <location>
        <begin position="26"/>
        <end position="322"/>
    </location>
</feature>
<dbReference type="InterPro" id="IPR000073">
    <property type="entry name" value="AB_hydrolase_1"/>
</dbReference>
<dbReference type="KEGG" id="ome:OLMES_4506"/>
<dbReference type="SUPFAM" id="SSF53474">
    <property type="entry name" value="alpha/beta-Hydrolases"/>
    <property type="match status" value="1"/>
</dbReference>
<accession>A0A1Y0ID68</accession>
<proteinExistence type="predicted"/>
<evidence type="ECO:0000256" key="1">
    <source>
        <dbReference type="SAM" id="SignalP"/>
    </source>
</evidence>
<dbReference type="Pfam" id="PF00561">
    <property type="entry name" value="Abhydrolase_1"/>
    <property type="match status" value="1"/>
</dbReference>
<evidence type="ECO:0000313" key="3">
    <source>
        <dbReference type="EMBL" id="ARU58502.1"/>
    </source>
</evidence>
<organism evidence="3 4">
    <name type="scientific">Oleiphilus messinensis</name>
    <dbReference type="NCBI Taxonomy" id="141451"/>
    <lineage>
        <taxon>Bacteria</taxon>
        <taxon>Pseudomonadati</taxon>
        <taxon>Pseudomonadota</taxon>
        <taxon>Gammaproteobacteria</taxon>
        <taxon>Oceanospirillales</taxon>
        <taxon>Oleiphilaceae</taxon>
        <taxon>Oleiphilus</taxon>
    </lineage>
</organism>